<dbReference type="AlphaFoldDB" id="A0A397JPC8"/>
<evidence type="ECO:0000256" key="1">
    <source>
        <dbReference type="SAM" id="Phobius"/>
    </source>
</evidence>
<evidence type="ECO:0000313" key="3">
    <source>
        <dbReference type="Proteomes" id="UP000266861"/>
    </source>
</evidence>
<gene>
    <name evidence="2" type="ORF">Glove_21g151</name>
</gene>
<keyword evidence="3" id="KW-1185">Reference proteome</keyword>
<evidence type="ECO:0000313" key="2">
    <source>
        <dbReference type="EMBL" id="RHZ88698.1"/>
    </source>
</evidence>
<comment type="caution">
    <text evidence="2">The sequence shown here is derived from an EMBL/GenBank/DDBJ whole genome shotgun (WGS) entry which is preliminary data.</text>
</comment>
<protein>
    <submittedName>
        <fullName evidence="2">Uncharacterized protein</fullName>
    </submittedName>
</protein>
<proteinExistence type="predicted"/>
<sequence>MIYNIFLQQFEALSYGLTIELAQIPVIHPKQGFLSTYNCELNISANYIPFIGAVLMDMIINIFVATSFNKILYDAGENRKITSSAGNNLKRNNIFTAIMIWNILQSIVAWLMNAIIACHIIFENRIGPELKLIIYLLNSFFCILMTYIVSMDVEVVKRIEEMFRN</sequence>
<feature type="transmembrane region" description="Helical" evidence="1">
    <location>
        <begin position="134"/>
        <end position="156"/>
    </location>
</feature>
<dbReference type="EMBL" id="PQFF01000019">
    <property type="protein sequence ID" value="RHZ88698.1"/>
    <property type="molecule type" value="Genomic_DNA"/>
</dbReference>
<feature type="transmembrane region" description="Helical" evidence="1">
    <location>
        <begin position="47"/>
        <end position="73"/>
    </location>
</feature>
<keyword evidence="1" id="KW-0812">Transmembrane</keyword>
<feature type="transmembrane region" description="Helical" evidence="1">
    <location>
        <begin position="94"/>
        <end position="122"/>
    </location>
</feature>
<reference evidence="2 3" key="1">
    <citation type="submission" date="2018-08" db="EMBL/GenBank/DDBJ databases">
        <title>Genome and evolution of the arbuscular mycorrhizal fungus Diversispora epigaea (formerly Glomus versiforme) and its bacterial endosymbionts.</title>
        <authorList>
            <person name="Sun X."/>
            <person name="Fei Z."/>
            <person name="Harrison M."/>
        </authorList>
    </citation>
    <scope>NUCLEOTIDE SEQUENCE [LARGE SCALE GENOMIC DNA]</scope>
    <source>
        <strain evidence="2 3">IT104</strain>
    </source>
</reference>
<accession>A0A397JPC8</accession>
<name>A0A397JPC8_9GLOM</name>
<organism evidence="2 3">
    <name type="scientific">Diversispora epigaea</name>
    <dbReference type="NCBI Taxonomy" id="1348612"/>
    <lineage>
        <taxon>Eukaryota</taxon>
        <taxon>Fungi</taxon>
        <taxon>Fungi incertae sedis</taxon>
        <taxon>Mucoromycota</taxon>
        <taxon>Glomeromycotina</taxon>
        <taxon>Glomeromycetes</taxon>
        <taxon>Diversisporales</taxon>
        <taxon>Diversisporaceae</taxon>
        <taxon>Diversispora</taxon>
    </lineage>
</organism>
<keyword evidence="1" id="KW-0472">Membrane</keyword>
<dbReference type="Proteomes" id="UP000266861">
    <property type="component" value="Unassembled WGS sequence"/>
</dbReference>
<keyword evidence="1" id="KW-1133">Transmembrane helix</keyword>